<feature type="transmembrane region" description="Helical" evidence="7">
    <location>
        <begin position="46"/>
        <end position="71"/>
    </location>
</feature>
<evidence type="ECO:0000256" key="7">
    <source>
        <dbReference type="RuleBase" id="RU365084"/>
    </source>
</evidence>
<protein>
    <recommendedName>
        <fullName evidence="7">Dolichol phosphate-mannose biosynthesis regulatory protein</fullName>
    </recommendedName>
</protein>
<evidence type="ECO:0000313" key="9">
    <source>
        <dbReference type="Proteomes" id="UP000664859"/>
    </source>
</evidence>
<dbReference type="UniPathway" id="UPA00378"/>
<comment type="subcellular location">
    <subcellularLocation>
        <location evidence="1 7">Endoplasmic reticulum membrane</location>
        <topology evidence="1 7">Multi-pass membrane protein</topology>
    </subcellularLocation>
</comment>
<evidence type="ECO:0000256" key="2">
    <source>
        <dbReference type="ARBA" id="ARBA00005478"/>
    </source>
</evidence>
<dbReference type="GO" id="GO:0030234">
    <property type="term" value="F:enzyme regulator activity"/>
    <property type="evidence" value="ECO:0007669"/>
    <property type="project" value="UniProtKB-UniRule"/>
</dbReference>
<evidence type="ECO:0000313" key="8">
    <source>
        <dbReference type="EMBL" id="KAG5189605.1"/>
    </source>
</evidence>
<dbReference type="GO" id="GO:0005789">
    <property type="term" value="C:endoplasmic reticulum membrane"/>
    <property type="evidence" value="ECO:0007669"/>
    <property type="project" value="UniProtKB-SubCell"/>
</dbReference>
<dbReference type="InterPro" id="IPR009914">
    <property type="entry name" value="DPM2"/>
</dbReference>
<dbReference type="Pfam" id="PF07297">
    <property type="entry name" value="DPM2"/>
    <property type="match status" value="1"/>
</dbReference>
<comment type="function">
    <text evidence="7">Regulatory subunit of the dolichol-phosphate mannose (DPM) synthase complex; essential for the ER localization.</text>
</comment>
<evidence type="ECO:0000256" key="1">
    <source>
        <dbReference type="ARBA" id="ARBA00004477"/>
    </source>
</evidence>
<keyword evidence="5 7" id="KW-1133">Transmembrane helix</keyword>
<dbReference type="OrthoDB" id="311279at2759"/>
<dbReference type="EMBL" id="JAFCMP010000046">
    <property type="protein sequence ID" value="KAG5189605.1"/>
    <property type="molecule type" value="Genomic_DNA"/>
</dbReference>
<comment type="similarity">
    <text evidence="2 7">Belongs to the DPM2 family.</text>
</comment>
<dbReference type="AlphaFoldDB" id="A0A835ZDZ3"/>
<keyword evidence="4 7" id="KW-0256">Endoplasmic reticulum</keyword>
<reference evidence="8" key="1">
    <citation type="submission" date="2021-02" db="EMBL/GenBank/DDBJ databases">
        <title>First Annotated Genome of the Yellow-green Alga Tribonema minus.</title>
        <authorList>
            <person name="Mahan K.M."/>
        </authorList>
    </citation>
    <scope>NUCLEOTIDE SEQUENCE</scope>
    <source>
        <strain evidence="8">UTEX B ZZ1240</strain>
    </source>
</reference>
<dbReference type="PANTHER" id="PTHR15039">
    <property type="entry name" value="DOLICHOL PHOSPHATE-MANNOSE BIOSYNTHESIS REGULATORY PROTEIN"/>
    <property type="match status" value="1"/>
</dbReference>
<dbReference type="GO" id="GO:0033185">
    <property type="term" value="C:dolichol-phosphate-mannose synthase complex"/>
    <property type="evidence" value="ECO:0007669"/>
    <property type="project" value="TreeGrafter"/>
</dbReference>
<evidence type="ECO:0000256" key="4">
    <source>
        <dbReference type="ARBA" id="ARBA00022824"/>
    </source>
</evidence>
<keyword evidence="3 7" id="KW-0812">Transmembrane</keyword>
<dbReference type="PANTHER" id="PTHR15039:SF11">
    <property type="entry name" value="DOLICHOL PHOSPHATE-MANNOSE BIOSYNTHESIS REGULATORY PROTEIN"/>
    <property type="match status" value="1"/>
</dbReference>
<accession>A0A835ZDZ3</accession>
<dbReference type="Proteomes" id="UP000664859">
    <property type="component" value="Unassembled WGS sequence"/>
</dbReference>
<dbReference type="GO" id="GO:0180047">
    <property type="term" value="P:dolichol phosphate mannose biosynthetic process"/>
    <property type="evidence" value="ECO:0007669"/>
    <property type="project" value="InterPro"/>
</dbReference>
<evidence type="ECO:0000256" key="5">
    <source>
        <dbReference type="ARBA" id="ARBA00022989"/>
    </source>
</evidence>
<name>A0A835ZDZ3_9STRA</name>
<evidence type="ECO:0000256" key="3">
    <source>
        <dbReference type="ARBA" id="ARBA00022692"/>
    </source>
</evidence>
<evidence type="ECO:0000256" key="6">
    <source>
        <dbReference type="ARBA" id="ARBA00023136"/>
    </source>
</evidence>
<comment type="pathway">
    <text evidence="7">Protein modification; protein glycosylation.</text>
</comment>
<proteinExistence type="inferred from homology"/>
<comment type="subunit">
    <text evidence="7">Component of the dolichol-phosphate mannose (DPM) synthase complex.</text>
</comment>
<organism evidence="8 9">
    <name type="scientific">Tribonema minus</name>
    <dbReference type="NCBI Taxonomy" id="303371"/>
    <lineage>
        <taxon>Eukaryota</taxon>
        <taxon>Sar</taxon>
        <taxon>Stramenopiles</taxon>
        <taxon>Ochrophyta</taxon>
        <taxon>PX clade</taxon>
        <taxon>Xanthophyceae</taxon>
        <taxon>Tribonematales</taxon>
        <taxon>Tribonemataceae</taxon>
        <taxon>Tribonema</taxon>
    </lineage>
</organism>
<feature type="transmembrane region" description="Helical" evidence="7">
    <location>
        <begin position="7"/>
        <end position="26"/>
    </location>
</feature>
<keyword evidence="6 7" id="KW-0472">Membrane</keyword>
<gene>
    <name evidence="8" type="ORF">JKP88DRAFT_217628</name>
</gene>
<comment type="caution">
    <text evidence="8">The sequence shown here is derived from an EMBL/GenBank/DDBJ whole genome shotgun (WGS) entry which is preliminary data.</text>
</comment>
<keyword evidence="9" id="KW-1185">Reference proteome</keyword>
<sequence length="81" mass="8896">MADKALGLAMVSASVVIFTYYTLWVIVLHFVDPSLQVHEFFPDRVWAIAIPAVLLVLGVAFVVAFIAVTMIRSSASKKKQS</sequence>
<dbReference type="GO" id="GO:0006506">
    <property type="term" value="P:GPI anchor biosynthetic process"/>
    <property type="evidence" value="ECO:0007669"/>
    <property type="project" value="TreeGrafter"/>
</dbReference>